<comment type="caution">
    <text evidence="1">The sequence shown here is derived from an EMBL/GenBank/DDBJ whole genome shotgun (WGS) entry which is preliminary data.</text>
</comment>
<evidence type="ECO:0000313" key="1">
    <source>
        <dbReference type="EMBL" id="KAK3346478.1"/>
    </source>
</evidence>
<name>A0AAJ0HBC9_9PEZI</name>
<organism evidence="1 2">
    <name type="scientific">Lasiosphaeria hispida</name>
    <dbReference type="NCBI Taxonomy" id="260671"/>
    <lineage>
        <taxon>Eukaryota</taxon>
        <taxon>Fungi</taxon>
        <taxon>Dikarya</taxon>
        <taxon>Ascomycota</taxon>
        <taxon>Pezizomycotina</taxon>
        <taxon>Sordariomycetes</taxon>
        <taxon>Sordariomycetidae</taxon>
        <taxon>Sordariales</taxon>
        <taxon>Lasiosphaeriaceae</taxon>
        <taxon>Lasiosphaeria</taxon>
    </lineage>
</organism>
<protein>
    <submittedName>
        <fullName evidence="1">Uncharacterized protein</fullName>
    </submittedName>
</protein>
<reference evidence="1" key="1">
    <citation type="journal article" date="2023" name="Mol. Phylogenet. Evol.">
        <title>Genome-scale phylogeny and comparative genomics of the fungal order Sordariales.</title>
        <authorList>
            <person name="Hensen N."/>
            <person name="Bonometti L."/>
            <person name="Westerberg I."/>
            <person name="Brannstrom I.O."/>
            <person name="Guillou S."/>
            <person name="Cros-Aarteil S."/>
            <person name="Calhoun S."/>
            <person name="Haridas S."/>
            <person name="Kuo A."/>
            <person name="Mondo S."/>
            <person name="Pangilinan J."/>
            <person name="Riley R."/>
            <person name="LaButti K."/>
            <person name="Andreopoulos B."/>
            <person name="Lipzen A."/>
            <person name="Chen C."/>
            <person name="Yan M."/>
            <person name="Daum C."/>
            <person name="Ng V."/>
            <person name="Clum A."/>
            <person name="Steindorff A."/>
            <person name="Ohm R.A."/>
            <person name="Martin F."/>
            <person name="Silar P."/>
            <person name="Natvig D.O."/>
            <person name="Lalanne C."/>
            <person name="Gautier V."/>
            <person name="Ament-Velasquez S.L."/>
            <person name="Kruys A."/>
            <person name="Hutchinson M.I."/>
            <person name="Powell A.J."/>
            <person name="Barry K."/>
            <person name="Miller A.N."/>
            <person name="Grigoriev I.V."/>
            <person name="Debuchy R."/>
            <person name="Gladieux P."/>
            <person name="Hiltunen Thoren M."/>
            <person name="Johannesson H."/>
        </authorList>
    </citation>
    <scope>NUCLEOTIDE SEQUENCE</scope>
    <source>
        <strain evidence="1">CBS 955.72</strain>
    </source>
</reference>
<proteinExistence type="predicted"/>
<dbReference type="EMBL" id="JAUIQD010000006">
    <property type="protein sequence ID" value="KAK3346478.1"/>
    <property type="molecule type" value="Genomic_DNA"/>
</dbReference>
<sequence length="240" mass="26017">MANTARCISCSKLPISHLVQLAEQEFNATRFPERSFYRHHEFITALELATDDDCDFCQFLLTYLKGHPWVPGGVQPEWYELQLDIEASPTPSPKRSWMSQMCGLLSTHTARAKTFPRKKSGCLILSGFRLETAAPAAPAAPAAMEPRSVSVGGLQLTETWDRNKTLPLPKDGCGSVSIGMTTVASPTTLPPFQPDSSTLASPQRTGAMSYAAIPKLPLPSSSAADRLSAPTISTAALPWR</sequence>
<dbReference type="Proteomes" id="UP001275084">
    <property type="component" value="Unassembled WGS sequence"/>
</dbReference>
<gene>
    <name evidence="1" type="ORF">B0T25DRAFT_279226</name>
</gene>
<accession>A0AAJ0HBC9</accession>
<reference evidence="1" key="2">
    <citation type="submission" date="2023-06" db="EMBL/GenBank/DDBJ databases">
        <authorList>
            <consortium name="Lawrence Berkeley National Laboratory"/>
            <person name="Haridas S."/>
            <person name="Hensen N."/>
            <person name="Bonometti L."/>
            <person name="Westerberg I."/>
            <person name="Brannstrom I.O."/>
            <person name="Guillou S."/>
            <person name="Cros-Aarteil S."/>
            <person name="Calhoun S."/>
            <person name="Kuo A."/>
            <person name="Mondo S."/>
            <person name="Pangilinan J."/>
            <person name="Riley R."/>
            <person name="Labutti K."/>
            <person name="Andreopoulos B."/>
            <person name="Lipzen A."/>
            <person name="Chen C."/>
            <person name="Yanf M."/>
            <person name="Daum C."/>
            <person name="Ng V."/>
            <person name="Clum A."/>
            <person name="Steindorff A."/>
            <person name="Ohm R."/>
            <person name="Martin F."/>
            <person name="Silar P."/>
            <person name="Natvig D."/>
            <person name="Lalanne C."/>
            <person name="Gautier V."/>
            <person name="Ament-Velasquez S.L."/>
            <person name="Kruys A."/>
            <person name="Hutchinson M.I."/>
            <person name="Powell A.J."/>
            <person name="Barry K."/>
            <person name="Miller A.N."/>
            <person name="Grigoriev I.V."/>
            <person name="Debuchy R."/>
            <person name="Gladieux P."/>
            <person name="Thoren M.H."/>
            <person name="Johannesson H."/>
        </authorList>
    </citation>
    <scope>NUCLEOTIDE SEQUENCE</scope>
    <source>
        <strain evidence="1">CBS 955.72</strain>
    </source>
</reference>
<keyword evidence="2" id="KW-1185">Reference proteome</keyword>
<evidence type="ECO:0000313" key="2">
    <source>
        <dbReference type="Proteomes" id="UP001275084"/>
    </source>
</evidence>
<dbReference type="AlphaFoldDB" id="A0AAJ0HBC9"/>